<dbReference type="CTD" id="20240476"/>
<evidence type="ECO:0000313" key="1">
    <source>
        <dbReference type="EMBL" id="ESO86635.1"/>
    </source>
</evidence>
<reference evidence="1 2" key="1">
    <citation type="journal article" date="2013" name="Nature">
        <title>Insights into bilaterian evolution from three spiralian genomes.</title>
        <authorList>
            <person name="Simakov O."/>
            <person name="Marletaz F."/>
            <person name="Cho S.J."/>
            <person name="Edsinger-Gonzales E."/>
            <person name="Havlak P."/>
            <person name="Hellsten U."/>
            <person name="Kuo D.H."/>
            <person name="Larsson T."/>
            <person name="Lv J."/>
            <person name="Arendt D."/>
            <person name="Savage R."/>
            <person name="Osoegawa K."/>
            <person name="de Jong P."/>
            <person name="Grimwood J."/>
            <person name="Chapman J.A."/>
            <person name="Shapiro H."/>
            <person name="Aerts A."/>
            <person name="Otillar R.P."/>
            <person name="Terry A.Y."/>
            <person name="Boore J.L."/>
            <person name="Grigoriev I.V."/>
            <person name="Lindberg D.R."/>
            <person name="Seaver E.C."/>
            <person name="Weisblat D.A."/>
            <person name="Putnam N.H."/>
            <person name="Rokhsar D.S."/>
        </authorList>
    </citation>
    <scope>NUCLEOTIDE SEQUENCE [LARGE SCALE GENOMIC DNA]</scope>
</reference>
<evidence type="ECO:0000313" key="2">
    <source>
        <dbReference type="Proteomes" id="UP000030746"/>
    </source>
</evidence>
<proteinExistence type="predicted"/>
<name>V3ZVK6_LOTGI</name>
<protein>
    <submittedName>
        <fullName evidence="1">Uncharacterized protein</fullName>
    </submittedName>
</protein>
<dbReference type="OrthoDB" id="6079122at2759"/>
<sequence length="360" mass="42399">MTFKVALSFVNKLREFESVLQSQKTNNIKSQSILPEYKTFKQKESFIDSFSSENSFCLMQLGFDFSTTFSSNIIQVRSCSEDYMVYKFVYEIIQTILLQSEKNPIFLQFTTTFLSSVHLLQQQKQLVSYCIYPKEFQHLKLLLNQDSKTICLSSMCQQTETIVNEIKSLVISENNVTKLDLMLLLTQHVHWYYNIIWNIFNSSQKFNGILVEYLLWFHNIYTDNFKRRVVECIENMKCILKKKSLRESDIEYGVYGIVSIEELLPLTKHLLFILLLQSDSGFLLSNQIFHMARCDTDQDILMMFIYLHDIHPINISVWSSTKLIAFQNICQTSRCNIEKNQQIDINHHHTILHKSENLFS</sequence>
<dbReference type="RefSeq" id="XP_009062617.1">
    <property type="nucleotide sequence ID" value="XM_009064369.1"/>
</dbReference>
<dbReference type="AlphaFoldDB" id="V3ZVK6"/>
<dbReference type="Proteomes" id="UP000030746">
    <property type="component" value="Unassembled WGS sequence"/>
</dbReference>
<gene>
    <name evidence="1" type="ORF">LOTGIDRAFT_166903</name>
</gene>
<accession>V3ZVK6</accession>
<dbReference type="EMBL" id="KB203019">
    <property type="protein sequence ID" value="ESO86635.1"/>
    <property type="molecule type" value="Genomic_DNA"/>
</dbReference>
<keyword evidence="2" id="KW-1185">Reference proteome</keyword>
<organism evidence="1 2">
    <name type="scientific">Lottia gigantea</name>
    <name type="common">Giant owl limpet</name>
    <dbReference type="NCBI Taxonomy" id="225164"/>
    <lineage>
        <taxon>Eukaryota</taxon>
        <taxon>Metazoa</taxon>
        <taxon>Spiralia</taxon>
        <taxon>Lophotrochozoa</taxon>
        <taxon>Mollusca</taxon>
        <taxon>Gastropoda</taxon>
        <taxon>Patellogastropoda</taxon>
        <taxon>Lottioidea</taxon>
        <taxon>Lottiidae</taxon>
        <taxon>Lottia</taxon>
    </lineage>
</organism>
<dbReference type="HOGENOM" id="CLU_770060_0_0_1"/>
<dbReference type="GeneID" id="20240476"/>
<dbReference type="KEGG" id="lgi:LOTGIDRAFT_166903"/>